<dbReference type="PANTHER" id="PTHR40630">
    <property type="entry name" value="POSSIBLE DNA-BINDING PROTEIN"/>
    <property type="match status" value="1"/>
</dbReference>
<evidence type="ECO:0000256" key="1">
    <source>
        <dbReference type="SAM" id="MobiDB-lite"/>
    </source>
</evidence>
<protein>
    <recommendedName>
        <fullName evidence="4">DNA-binding protein</fullName>
    </recommendedName>
</protein>
<dbReference type="PANTHER" id="PTHR40630:SF1">
    <property type="entry name" value="DNA-BINDING PROTEIN"/>
    <property type="match status" value="1"/>
</dbReference>
<accession>A0AAW1PYE6</accession>
<gene>
    <name evidence="2" type="ORF">WJX73_008126</name>
</gene>
<organism evidence="2 3">
    <name type="scientific">Symbiochloris irregularis</name>
    <dbReference type="NCBI Taxonomy" id="706552"/>
    <lineage>
        <taxon>Eukaryota</taxon>
        <taxon>Viridiplantae</taxon>
        <taxon>Chlorophyta</taxon>
        <taxon>core chlorophytes</taxon>
        <taxon>Trebouxiophyceae</taxon>
        <taxon>Trebouxiales</taxon>
        <taxon>Trebouxiaceae</taxon>
        <taxon>Symbiochloris</taxon>
    </lineage>
</organism>
<evidence type="ECO:0008006" key="4">
    <source>
        <dbReference type="Google" id="ProtNLM"/>
    </source>
</evidence>
<comment type="caution">
    <text evidence="2">The sequence shown here is derived from an EMBL/GenBank/DDBJ whole genome shotgun (WGS) entry which is preliminary data.</text>
</comment>
<name>A0AAW1PYE6_9CHLO</name>
<dbReference type="Pfam" id="PF11338">
    <property type="entry name" value="DUF3140"/>
    <property type="match status" value="1"/>
</dbReference>
<dbReference type="Proteomes" id="UP001465755">
    <property type="component" value="Unassembled WGS sequence"/>
</dbReference>
<feature type="region of interest" description="Disordered" evidence="1">
    <location>
        <begin position="102"/>
        <end position="174"/>
    </location>
</feature>
<evidence type="ECO:0000313" key="2">
    <source>
        <dbReference type="EMBL" id="KAK9813427.1"/>
    </source>
</evidence>
<sequence length="174" mass="19815">MADDKKAAVKEFHEYVNMSVKELEKWLDDPKSMETGQTESDGEPTGRKSGRHILEMLKKKEADWSDEDHAHIKKVTAYCKRHLKQGPSKDVENSKWRYSLMNWAHDPLKTKRERSRSPAKSPRKTPEAEKKEKTPEKSAAKEKSPAKETAKQSEDKKEASPAKANGSSPKKADK</sequence>
<evidence type="ECO:0000313" key="3">
    <source>
        <dbReference type="Proteomes" id="UP001465755"/>
    </source>
</evidence>
<dbReference type="InterPro" id="IPR021487">
    <property type="entry name" value="DUF3140"/>
</dbReference>
<proteinExistence type="predicted"/>
<feature type="compositionally biased region" description="Basic and acidic residues" evidence="1">
    <location>
        <begin position="124"/>
        <end position="160"/>
    </location>
</feature>
<reference evidence="2 3" key="1">
    <citation type="journal article" date="2024" name="Nat. Commun.">
        <title>Phylogenomics reveals the evolutionary origins of lichenization in chlorophyte algae.</title>
        <authorList>
            <person name="Puginier C."/>
            <person name="Libourel C."/>
            <person name="Otte J."/>
            <person name="Skaloud P."/>
            <person name="Haon M."/>
            <person name="Grisel S."/>
            <person name="Petersen M."/>
            <person name="Berrin J.G."/>
            <person name="Delaux P.M."/>
            <person name="Dal Grande F."/>
            <person name="Keller J."/>
        </authorList>
    </citation>
    <scope>NUCLEOTIDE SEQUENCE [LARGE SCALE GENOMIC DNA]</scope>
    <source>
        <strain evidence="2 3">SAG 2036</strain>
    </source>
</reference>
<feature type="region of interest" description="Disordered" evidence="1">
    <location>
        <begin position="26"/>
        <end position="51"/>
    </location>
</feature>
<dbReference type="AlphaFoldDB" id="A0AAW1PYE6"/>
<dbReference type="EMBL" id="JALJOQ010000005">
    <property type="protein sequence ID" value="KAK9813427.1"/>
    <property type="molecule type" value="Genomic_DNA"/>
</dbReference>
<keyword evidence="3" id="KW-1185">Reference proteome</keyword>